<protein>
    <submittedName>
        <fullName evidence="1">Glycosyl transferase family 2</fullName>
    </submittedName>
</protein>
<sequence>MIENYRKVQINYDQLDTISLPNGEPIVLTVNWNEVKYEFLIRKKDHSSNLLIFGAGAMFDQIGLPYFQRHSWMYDLEDSTIYYNDPTLYLSNLPAAWGQGTWDRFYLKDIADILTKLIAKVGVSPKQVLLYGSSGGGFMSLILGGFIRESSVLVDCPQTCLIRWIEDYVKQVFNISYPSLSVQDVMQAFPERIDVMKFYNQIKYVPKIYYLQNAACEFDVTNHLLPFLSELQFMEPGCVVNKVIVDLYYDKQPGPDFLPALGGHGALGKYETINYINQIKPK</sequence>
<keyword evidence="1" id="KW-0808">Transferase</keyword>
<dbReference type="Gene3D" id="3.40.50.1820">
    <property type="entry name" value="alpha/beta hydrolase"/>
    <property type="match status" value="1"/>
</dbReference>
<reference evidence="2" key="1">
    <citation type="journal article" date="2019" name="Int. J. Syst. Evol. Microbiol.">
        <title>The Global Catalogue of Microorganisms (GCM) 10K type strain sequencing project: providing services to taxonomists for standard genome sequencing and annotation.</title>
        <authorList>
            <consortium name="The Broad Institute Genomics Platform"/>
            <consortium name="The Broad Institute Genome Sequencing Center for Infectious Disease"/>
            <person name="Wu L."/>
            <person name="Ma J."/>
        </authorList>
    </citation>
    <scope>NUCLEOTIDE SEQUENCE [LARGE SCALE GENOMIC DNA]</scope>
    <source>
        <strain evidence="2">CGMCC 1.13574</strain>
    </source>
</reference>
<comment type="caution">
    <text evidence="1">The sequence shown here is derived from an EMBL/GenBank/DDBJ whole genome shotgun (WGS) entry which is preliminary data.</text>
</comment>
<dbReference type="Proteomes" id="UP001597343">
    <property type="component" value="Unassembled WGS sequence"/>
</dbReference>
<accession>A0ABW4ZYB0</accession>
<dbReference type="InterPro" id="IPR029058">
    <property type="entry name" value="AB_hydrolase_fold"/>
</dbReference>
<dbReference type="RefSeq" id="WP_386047643.1">
    <property type="nucleotide sequence ID" value="NZ_JBHUIO010000008.1"/>
</dbReference>
<dbReference type="EMBL" id="JBHUIO010000008">
    <property type="protein sequence ID" value="MFD2170997.1"/>
    <property type="molecule type" value="Genomic_DNA"/>
</dbReference>
<organism evidence="1 2">
    <name type="scientific">Tumebacillus lipolyticus</name>
    <dbReference type="NCBI Taxonomy" id="1280370"/>
    <lineage>
        <taxon>Bacteria</taxon>
        <taxon>Bacillati</taxon>
        <taxon>Bacillota</taxon>
        <taxon>Bacilli</taxon>
        <taxon>Bacillales</taxon>
        <taxon>Alicyclobacillaceae</taxon>
        <taxon>Tumebacillus</taxon>
    </lineage>
</organism>
<keyword evidence="2" id="KW-1185">Reference proteome</keyword>
<evidence type="ECO:0000313" key="1">
    <source>
        <dbReference type="EMBL" id="MFD2170997.1"/>
    </source>
</evidence>
<gene>
    <name evidence="1" type="ORF">ACFSOY_13475</name>
</gene>
<dbReference type="SUPFAM" id="SSF53474">
    <property type="entry name" value="alpha/beta-Hydrolases"/>
    <property type="match status" value="1"/>
</dbReference>
<dbReference type="GO" id="GO:0016740">
    <property type="term" value="F:transferase activity"/>
    <property type="evidence" value="ECO:0007669"/>
    <property type="project" value="UniProtKB-KW"/>
</dbReference>
<name>A0ABW4ZYB0_9BACL</name>
<proteinExistence type="predicted"/>
<evidence type="ECO:0000313" key="2">
    <source>
        <dbReference type="Proteomes" id="UP001597343"/>
    </source>
</evidence>